<dbReference type="EMBL" id="JADCNM010000008">
    <property type="protein sequence ID" value="KAG0472133.1"/>
    <property type="molecule type" value="Genomic_DNA"/>
</dbReference>
<evidence type="ECO:0000256" key="1">
    <source>
        <dbReference type="ARBA" id="ARBA00023015"/>
    </source>
</evidence>
<dbReference type="PANTHER" id="PTHR33124:SF9">
    <property type="entry name" value="TRANSCRIPTION FACTOR"/>
    <property type="match status" value="1"/>
</dbReference>
<sequence length="84" mass="9828">MAGLSFEWRKRRSRKKEVVGRRRRSSGGNGREVRRKVSELRRLVPGGERLVAEKLFSTTASYILQLRMQVGLLRALYSRLHYLP</sequence>
<proteinExistence type="predicted"/>
<evidence type="ECO:0000313" key="5">
    <source>
        <dbReference type="Proteomes" id="UP000639772"/>
    </source>
</evidence>
<evidence type="ECO:0000256" key="3">
    <source>
        <dbReference type="SAM" id="MobiDB-lite"/>
    </source>
</evidence>
<keyword evidence="2" id="KW-0804">Transcription</keyword>
<reference evidence="4 5" key="1">
    <citation type="journal article" date="2020" name="Nat. Food">
        <title>A phased Vanilla planifolia genome enables genetic improvement of flavour and production.</title>
        <authorList>
            <person name="Hasing T."/>
            <person name="Tang H."/>
            <person name="Brym M."/>
            <person name="Khazi F."/>
            <person name="Huang T."/>
            <person name="Chambers A.H."/>
        </authorList>
    </citation>
    <scope>NUCLEOTIDE SEQUENCE [LARGE SCALE GENOMIC DNA]</scope>
    <source>
        <tissue evidence="4">Leaf</tissue>
    </source>
</reference>
<feature type="region of interest" description="Disordered" evidence="3">
    <location>
        <begin position="12"/>
        <end position="33"/>
    </location>
</feature>
<gene>
    <name evidence="4" type="ORF">HPP92_016679</name>
</gene>
<evidence type="ECO:0000313" key="4">
    <source>
        <dbReference type="EMBL" id="KAG0472133.1"/>
    </source>
</evidence>
<evidence type="ECO:0000256" key="2">
    <source>
        <dbReference type="ARBA" id="ARBA00023163"/>
    </source>
</evidence>
<organism evidence="4 5">
    <name type="scientific">Vanilla planifolia</name>
    <name type="common">Vanilla</name>
    <dbReference type="NCBI Taxonomy" id="51239"/>
    <lineage>
        <taxon>Eukaryota</taxon>
        <taxon>Viridiplantae</taxon>
        <taxon>Streptophyta</taxon>
        <taxon>Embryophyta</taxon>
        <taxon>Tracheophyta</taxon>
        <taxon>Spermatophyta</taxon>
        <taxon>Magnoliopsida</taxon>
        <taxon>Liliopsida</taxon>
        <taxon>Asparagales</taxon>
        <taxon>Orchidaceae</taxon>
        <taxon>Vanilloideae</taxon>
        <taxon>Vanilleae</taxon>
        <taxon>Vanilla</taxon>
    </lineage>
</organism>
<protein>
    <submittedName>
        <fullName evidence="4">Uncharacterized protein</fullName>
    </submittedName>
</protein>
<keyword evidence="1" id="KW-0805">Transcription regulation</keyword>
<comment type="caution">
    <text evidence="4">The sequence shown here is derived from an EMBL/GenBank/DDBJ whole genome shotgun (WGS) entry which is preliminary data.</text>
</comment>
<name>A0A835USA8_VANPL</name>
<dbReference type="AlphaFoldDB" id="A0A835USA8"/>
<dbReference type="Proteomes" id="UP000639772">
    <property type="component" value="Unassembled WGS sequence"/>
</dbReference>
<feature type="compositionally biased region" description="Basic residues" evidence="3">
    <location>
        <begin position="12"/>
        <end position="25"/>
    </location>
</feature>
<dbReference type="PANTHER" id="PTHR33124">
    <property type="entry name" value="TRANSCRIPTION FACTOR IBH1-LIKE 1"/>
    <property type="match status" value="1"/>
</dbReference>
<dbReference type="OrthoDB" id="1901781at2759"/>
<dbReference type="InterPro" id="IPR044660">
    <property type="entry name" value="IBH1-like"/>
</dbReference>
<accession>A0A835USA8</accession>
<dbReference type="GO" id="GO:0006355">
    <property type="term" value="P:regulation of DNA-templated transcription"/>
    <property type="evidence" value="ECO:0007669"/>
    <property type="project" value="InterPro"/>
</dbReference>